<evidence type="ECO:0000256" key="1">
    <source>
        <dbReference type="SAM" id="SignalP"/>
    </source>
</evidence>
<reference evidence="3" key="1">
    <citation type="submission" date="2017-05" db="EMBL/GenBank/DDBJ databases">
        <title>Complete and WGS of Bordetella genogroups.</title>
        <authorList>
            <person name="Spilker T."/>
            <person name="Lipuma J."/>
        </authorList>
    </citation>
    <scope>NUCLEOTIDE SEQUENCE [LARGE SCALE GENOMIC DNA]</scope>
    <source>
        <strain evidence="3">AU8856</strain>
    </source>
</reference>
<gene>
    <name evidence="2" type="ORF">CAL28_19930</name>
</gene>
<feature type="signal peptide" evidence="1">
    <location>
        <begin position="1"/>
        <end position="34"/>
    </location>
</feature>
<evidence type="ECO:0008006" key="4">
    <source>
        <dbReference type="Google" id="ProtNLM"/>
    </source>
</evidence>
<proteinExistence type="predicted"/>
<dbReference type="Gene3D" id="4.10.410.40">
    <property type="match status" value="1"/>
</dbReference>
<keyword evidence="3" id="KW-1185">Reference proteome</keyword>
<dbReference type="OrthoDB" id="6538688at2"/>
<accession>A0A261UI17</accession>
<sequence length="218" mass="23440">MSSIFINGTLYSVSTGLAAAVAVTAVTNANPAVASAATPPADGSILIVNSGWSELDETVARSANADADSFELEGVDTTSTMRFPPGQGAGSVRAVDTWVPLDQVRDVQVAGGEQQYFQYQYVEDRSSRQRQKPTFKNAITLTFNLDYDPSKSWYQALIEADAARDPVVVRGILPNGAVLLYYAYPSFNKVPTGTVNENLQNTATFSLLADPIRYEATV</sequence>
<dbReference type="InterPro" id="IPR014918">
    <property type="entry name" value="Phage_tail_3"/>
</dbReference>
<evidence type="ECO:0000313" key="3">
    <source>
        <dbReference type="Proteomes" id="UP000215767"/>
    </source>
</evidence>
<dbReference type="Pfam" id="PF08813">
    <property type="entry name" value="Phage_tail_3"/>
    <property type="match status" value="1"/>
</dbReference>
<dbReference type="EMBL" id="NEVS01000004">
    <property type="protein sequence ID" value="OZI61554.1"/>
    <property type="molecule type" value="Genomic_DNA"/>
</dbReference>
<evidence type="ECO:0000313" key="2">
    <source>
        <dbReference type="EMBL" id="OZI61554.1"/>
    </source>
</evidence>
<dbReference type="RefSeq" id="WP_094842957.1">
    <property type="nucleotide sequence ID" value="NZ_NEVS01000004.1"/>
</dbReference>
<dbReference type="Proteomes" id="UP000215767">
    <property type="component" value="Unassembled WGS sequence"/>
</dbReference>
<comment type="caution">
    <text evidence="2">The sequence shown here is derived from an EMBL/GenBank/DDBJ whole genome shotgun (WGS) entry which is preliminary data.</text>
</comment>
<feature type="chain" id="PRO_5012514868" description="Phage tail protein" evidence="1">
    <location>
        <begin position="35"/>
        <end position="218"/>
    </location>
</feature>
<name>A0A261UI17_9BORD</name>
<dbReference type="AlphaFoldDB" id="A0A261UI17"/>
<organism evidence="2 3">
    <name type="scientific">Bordetella genomosp. 11</name>
    <dbReference type="NCBI Taxonomy" id="1416808"/>
    <lineage>
        <taxon>Bacteria</taxon>
        <taxon>Pseudomonadati</taxon>
        <taxon>Pseudomonadota</taxon>
        <taxon>Betaproteobacteria</taxon>
        <taxon>Burkholderiales</taxon>
        <taxon>Alcaligenaceae</taxon>
        <taxon>Bordetella</taxon>
    </lineage>
</organism>
<keyword evidence="1" id="KW-0732">Signal</keyword>
<protein>
    <recommendedName>
        <fullName evidence="4">Phage tail protein</fullName>
    </recommendedName>
</protein>